<evidence type="ECO:0000313" key="1">
    <source>
        <dbReference type="EMBL" id="AIY40186.1"/>
    </source>
</evidence>
<dbReference type="OrthoDB" id="9156885at2"/>
<proteinExistence type="predicted"/>
<dbReference type="HOGENOM" id="CLU_2057379_0_0_4"/>
<dbReference type="KEGG" id="care:LT85_1028"/>
<accession>A0A0A1F6Q0</accession>
<dbReference type="AlphaFoldDB" id="A0A0A1F6Q0"/>
<name>A0A0A1F6Q0_9BURK</name>
<dbReference type="RefSeq" id="WP_038486172.1">
    <property type="nucleotide sequence ID" value="NZ_CP009962.1"/>
</dbReference>
<keyword evidence="2" id="KW-1185">Reference proteome</keyword>
<dbReference type="EMBL" id="CP009962">
    <property type="protein sequence ID" value="AIY40186.1"/>
    <property type="molecule type" value="Genomic_DNA"/>
</dbReference>
<organism evidence="1 2">
    <name type="scientific">Collimonas arenae</name>
    <dbReference type="NCBI Taxonomy" id="279058"/>
    <lineage>
        <taxon>Bacteria</taxon>
        <taxon>Pseudomonadati</taxon>
        <taxon>Pseudomonadota</taxon>
        <taxon>Betaproteobacteria</taxon>
        <taxon>Burkholderiales</taxon>
        <taxon>Oxalobacteraceae</taxon>
        <taxon>Collimonas</taxon>
    </lineage>
</organism>
<dbReference type="Proteomes" id="UP000030302">
    <property type="component" value="Chromosome"/>
</dbReference>
<dbReference type="STRING" id="279058.LT85_1028"/>
<evidence type="ECO:0000313" key="2">
    <source>
        <dbReference type="Proteomes" id="UP000030302"/>
    </source>
</evidence>
<gene>
    <name evidence="1" type="ORF">LT85_1028</name>
</gene>
<sequence>MGIFATGGIEQAGYVLTGALSSAVAGAQAPLLGDFNIAVWGTFVGTLTLENSYDAGTTWIPVINKHTGNNITWTTPGALQEDEVEAGVYYRLRMTAFTSGTANWRISQGMNTGDHRRLT</sequence>
<reference evidence="2" key="1">
    <citation type="journal article" date="2014" name="Soil Biol. Biochem.">
        <title>Structure and function of bacterial communities in ageing soils: Insights from the Mendocino ecological staircase.</title>
        <authorList>
            <person name="Uroz S."/>
            <person name="Tech J.J."/>
            <person name="Sawaya N.A."/>
            <person name="Frey-Klett P."/>
            <person name="Leveau J.H.J."/>
        </authorList>
    </citation>
    <scope>NUCLEOTIDE SEQUENCE [LARGE SCALE GENOMIC DNA]</scope>
    <source>
        <strain evidence="2">Cal35</strain>
    </source>
</reference>
<protein>
    <submittedName>
        <fullName evidence="1">Uncharacterized protein</fullName>
    </submittedName>
</protein>